<feature type="region of interest" description="Disordered" evidence="1">
    <location>
        <begin position="579"/>
        <end position="617"/>
    </location>
</feature>
<feature type="region of interest" description="Disordered" evidence="1">
    <location>
        <begin position="74"/>
        <end position="103"/>
    </location>
</feature>
<proteinExistence type="predicted"/>
<sequence>MKQLRRREAGGSNAYTCQRFANLSGTRPADGLARERGWSPTEGCGAPTFLRFQNSSTVLHQRPAAQKVPKLQSPLGVPVLMGPGTRESARPDEGERRQIGGKEPWFGKSGEAYDWEPALGRRYLPSWPCCRIPRDTLTRMLMAQHSALTLGTCSPPERLHRPMLHAMLRLPWAHARLRRMRGEGHLTLSFDAGRSSPWLLVSLDAGYAEDASPRERTMALSVRKWLAAGVLLLPNVLGVGPLIKGEKCSAARLKHFSGIAVWEGGMRRDTASRATTDNAFTESVLPLPEAYSWPPWPVYIGRTLGTVGECATLRLDARIGRAQRECHWGTVAAVTGTTGICENGREGELGPAASDRGIGFDMGNNSQGPWSGVCLLLADLVSKAAKRVENQDREFQPFCRWRTNKEPEVRDLSENRQRQRRHLHRYVSVTTLVDKPWAQRQPRFRTNKSNETTCEVMDSNLPSFVLLRQSFQEQEQYLSTLLTLPDCLPSLRTYLPCTLETPGKIPLQLTGEGGARFIELEGLHQWLQSIMYCRYRRLRVRYLSNLEREHRLQNPTFPHFDQTWSARTVYSVPLALDGQHTSKKQAKQSRDRKAMSKKEHAPISVRQPLPNQHTGQATKGGAWQAWNLEARSDRSKIPLSYYISKDRHFDASGERTTNPQRKKILFLFLFLAAIPPSHFILSLEQSRLEIRTAPT</sequence>
<feature type="compositionally biased region" description="Basic and acidic residues" evidence="1">
    <location>
        <begin position="87"/>
        <end position="100"/>
    </location>
</feature>
<comment type="caution">
    <text evidence="2">The sequence shown here is derived from an EMBL/GenBank/DDBJ whole genome shotgun (WGS) entry which is preliminary data.</text>
</comment>
<reference evidence="2" key="1">
    <citation type="submission" date="2016-11" db="EMBL/GenBank/DDBJ databases">
        <title>The genome sequence of Colletotrichum cuscutae.</title>
        <authorList>
            <person name="Baroncelli R."/>
        </authorList>
    </citation>
    <scope>NUCLEOTIDE SEQUENCE</scope>
    <source>
        <strain evidence="2">IMI 304802</strain>
    </source>
</reference>
<evidence type="ECO:0000313" key="2">
    <source>
        <dbReference type="EMBL" id="KAK1471132.1"/>
    </source>
</evidence>
<keyword evidence="3" id="KW-1185">Reference proteome</keyword>
<evidence type="ECO:0000313" key="3">
    <source>
        <dbReference type="Proteomes" id="UP001239213"/>
    </source>
</evidence>
<name>A0AAI9V8U5_9PEZI</name>
<accession>A0AAI9V8U5</accession>
<evidence type="ECO:0000256" key="1">
    <source>
        <dbReference type="SAM" id="MobiDB-lite"/>
    </source>
</evidence>
<gene>
    <name evidence="2" type="ORF">CCUS01_06246</name>
</gene>
<organism evidence="2 3">
    <name type="scientific">Colletotrichum cuscutae</name>
    <dbReference type="NCBI Taxonomy" id="1209917"/>
    <lineage>
        <taxon>Eukaryota</taxon>
        <taxon>Fungi</taxon>
        <taxon>Dikarya</taxon>
        <taxon>Ascomycota</taxon>
        <taxon>Pezizomycotina</taxon>
        <taxon>Sordariomycetes</taxon>
        <taxon>Hypocreomycetidae</taxon>
        <taxon>Glomerellales</taxon>
        <taxon>Glomerellaceae</taxon>
        <taxon>Colletotrichum</taxon>
        <taxon>Colletotrichum acutatum species complex</taxon>
    </lineage>
</organism>
<dbReference type="AlphaFoldDB" id="A0AAI9V8U5"/>
<dbReference type="EMBL" id="MPDP01000212">
    <property type="protein sequence ID" value="KAK1471132.1"/>
    <property type="molecule type" value="Genomic_DNA"/>
</dbReference>
<feature type="compositionally biased region" description="Basic and acidic residues" evidence="1">
    <location>
        <begin position="588"/>
        <end position="601"/>
    </location>
</feature>
<dbReference type="Proteomes" id="UP001239213">
    <property type="component" value="Unassembled WGS sequence"/>
</dbReference>
<protein>
    <submittedName>
        <fullName evidence="2">Uncharacterized protein</fullName>
    </submittedName>
</protein>